<dbReference type="EC" id="4.3.3.7" evidence="4 12"/>
<sequence>MIKGSIVALITPMNEDFSVDYKGLESLIDYHLANKTDGLLVLGTTGESTTLSLEEQEKIVALTIEKAKGKVHIMVGAGSNDTMKSVALAQKYEKMGADSLLVITPYYNKTNEVGLLRHFETIADSVKTPLVLYNVPARTGMNIPVHIVKKLSKHPNIQGIKEASGDIRYATEIASLLSEDFVMYSGNDDIILPMLSLGSHGVITVWGNLHPRAAHDLVEEFQKGNIQVARKIQLKFLEMINALFIETNPIPLKTVMNYASLPAGRLRLPLAEMTEEGEKYVKNAFENLRGK</sequence>
<dbReference type="Gene3D" id="3.20.20.70">
    <property type="entry name" value="Aldolase class I"/>
    <property type="match status" value="1"/>
</dbReference>
<comment type="caution">
    <text evidence="12">Was originally thought to be a dihydrodipicolinate synthase (DHDPS), catalyzing the condensation of (S)-aspartate-beta-semialdehyde [(S)-ASA] and pyruvate to dihydrodipicolinate (DHDP). However, it was shown in E.coli that the product of the enzymatic reaction is not dihydrodipicolinate but in fact (4S)-4-hydroxy-2,3,4,5-tetrahydro-(2S)-dipicolinic acid (HTPA), and that the consecutive dehydration reaction leading to DHDP is not spontaneous but catalyzed by DapB.</text>
</comment>
<dbReference type="PROSITE" id="PS00666">
    <property type="entry name" value="DHDPS_2"/>
    <property type="match status" value="1"/>
</dbReference>
<dbReference type="CDD" id="cd00950">
    <property type="entry name" value="DHDPS"/>
    <property type="match status" value="1"/>
</dbReference>
<dbReference type="PANTHER" id="PTHR12128">
    <property type="entry name" value="DIHYDRODIPICOLINATE SYNTHASE"/>
    <property type="match status" value="1"/>
</dbReference>
<dbReference type="GO" id="GO:0008840">
    <property type="term" value="F:4-hydroxy-tetrahydrodipicolinate synthase activity"/>
    <property type="evidence" value="ECO:0007669"/>
    <property type="project" value="UniProtKB-UniRule"/>
</dbReference>
<dbReference type="UniPathway" id="UPA00034">
    <property type="reaction ID" value="UER00017"/>
</dbReference>
<keyword evidence="7 12" id="KW-0220">Diaminopimelate biosynthesis</keyword>
<keyword evidence="17" id="KW-1185">Reference proteome</keyword>
<dbReference type="InterPro" id="IPR005263">
    <property type="entry name" value="DapA"/>
</dbReference>
<evidence type="ECO:0000313" key="17">
    <source>
        <dbReference type="Proteomes" id="UP000190328"/>
    </source>
</evidence>
<evidence type="ECO:0000256" key="3">
    <source>
        <dbReference type="ARBA" id="ARBA00007592"/>
    </source>
</evidence>
<feature type="active site" description="Schiff-base intermediate with substrate" evidence="12 14">
    <location>
        <position position="161"/>
    </location>
</feature>
<comment type="subcellular location">
    <subcellularLocation>
        <location evidence="12">Cytoplasm</location>
    </subcellularLocation>
</comment>
<dbReference type="GO" id="GO:0019877">
    <property type="term" value="P:diaminopimelate biosynthetic process"/>
    <property type="evidence" value="ECO:0007669"/>
    <property type="project" value="UniProtKB-UniRule"/>
</dbReference>
<dbReference type="GO" id="GO:0009089">
    <property type="term" value="P:lysine biosynthetic process via diaminopimelate"/>
    <property type="evidence" value="ECO:0007669"/>
    <property type="project" value="UniProtKB-UniRule"/>
</dbReference>
<name>A0A1T4MQA6_9ENTE</name>
<comment type="catalytic activity">
    <reaction evidence="11 12">
        <text>L-aspartate 4-semialdehyde + pyruvate = (2S,4S)-4-hydroxy-2,3,4,5-tetrahydrodipicolinate + H2O + H(+)</text>
        <dbReference type="Rhea" id="RHEA:34171"/>
        <dbReference type="ChEBI" id="CHEBI:15361"/>
        <dbReference type="ChEBI" id="CHEBI:15377"/>
        <dbReference type="ChEBI" id="CHEBI:15378"/>
        <dbReference type="ChEBI" id="CHEBI:67139"/>
        <dbReference type="ChEBI" id="CHEBI:537519"/>
        <dbReference type="EC" id="4.3.3.7"/>
    </reaction>
</comment>
<comment type="function">
    <text evidence="1 12">Catalyzes the condensation of (S)-aspartate-beta-semialdehyde [(S)-ASA] and pyruvate to 4-hydroxy-tetrahydrodipicolinate (HTPA).</text>
</comment>
<dbReference type="AlphaFoldDB" id="A0A1T4MQA6"/>
<gene>
    <name evidence="12" type="primary">dapA</name>
    <name evidence="16" type="ORF">SAMN02745116_01168</name>
</gene>
<dbReference type="EMBL" id="FUXI01000011">
    <property type="protein sequence ID" value="SJZ69006.1"/>
    <property type="molecule type" value="Genomic_DNA"/>
</dbReference>
<feature type="site" description="Part of a proton relay during catalysis" evidence="12">
    <location>
        <position position="44"/>
    </location>
</feature>
<feature type="binding site" evidence="12 15">
    <location>
        <position position="45"/>
    </location>
    <ligand>
        <name>pyruvate</name>
        <dbReference type="ChEBI" id="CHEBI:15361"/>
    </ligand>
</feature>
<evidence type="ECO:0000256" key="2">
    <source>
        <dbReference type="ARBA" id="ARBA00005120"/>
    </source>
</evidence>
<dbReference type="InterPro" id="IPR020625">
    <property type="entry name" value="Schiff_base-form_aldolases_AS"/>
</dbReference>
<proteinExistence type="inferred from homology"/>
<dbReference type="STRING" id="263852.SAMN02745116_01168"/>
<dbReference type="HAMAP" id="MF_00418">
    <property type="entry name" value="DapA"/>
    <property type="match status" value="1"/>
</dbReference>
<evidence type="ECO:0000256" key="9">
    <source>
        <dbReference type="ARBA" id="ARBA00023239"/>
    </source>
</evidence>
<evidence type="ECO:0000256" key="15">
    <source>
        <dbReference type="PIRSR" id="PIRSR001365-2"/>
    </source>
</evidence>
<dbReference type="InterPro" id="IPR013785">
    <property type="entry name" value="Aldolase_TIM"/>
</dbReference>
<dbReference type="SMART" id="SM01130">
    <property type="entry name" value="DHDPS"/>
    <property type="match status" value="1"/>
</dbReference>
<dbReference type="PANTHER" id="PTHR12128:SF66">
    <property type="entry name" value="4-HYDROXY-2-OXOGLUTARATE ALDOLASE, MITOCHONDRIAL"/>
    <property type="match status" value="1"/>
</dbReference>
<evidence type="ECO:0000313" key="16">
    <source>
        <dbReference type="EMBL" id="SJZ69006.1"/>
    </source>
</evidence>
<dbReference type="PROSITE" id="PS00665">
    <property type="entry name" value="DHDPS_1"/>
    <property type="match status" value="1"/>
</dbReference>
<keyword evidence="10 12" id="KW-0704">Schiff base</keyword>
<evidence type="ECO:0000256" key="14">
    <source>
        <dbReference type="PIRSR" id="PIRSR001365-1"/>
    </source>
</evidence>
<dbReference type="InterPro" id="IPR002220">
    <property type="entry name" value="DapA-like"/>
</dbReference>
<dbReference type="InterPro" id="IPR020624">
    <property type="entry name" value="Schiff_base-form_aldolases_CS"/>
</dbReference>
<feature type="active site" description="Proton donor/acceptor" evidence="12 14">
    <location>
        <position position="133"/>
    </location>
</feature>
<dbReference type="NCBIfam" id="TIGR00674">
    <property type="entry name" value="dapA"/>
    <property type="match status" value="1"/>
</dbReference>
<feature type="site" description="Part of a proton relay during catalysis" evidence="12">
    <location>
        <position position="107"/>
    </location>
</feature>
<dbReference type="Pfam" id="PF00701">
    <property type="entry name" value="DHDPS"/>
    <property type="match status" value="1"/>
</dbReference>
<comment type="pathway">
    <text evidence="2 12">Amino-acid biosynthesis; L-lysine biosynthesis via DAP pathway; (S)-tetrahydrodipicolinate from L-aspartate: step 3/4.</text>
</comment>
<keyword evidence="6 12" id="KW-0028">Amino-acid biosynthesis</keyword>
<reference evidence="16 17" key="1">
    <citation type="submission" date="2017-02" db="EMBL/GenBank/DDBJ databases">
        <authorList>
            <person name="Peterson S.W."/>
        </authorList>
    </citation>
    <scope>NUCLEOTIDE SEQUENCE [LARGE SCALE GENOMIC DNA]</scope>
    <source>
        <strain evidence="16 17">ATCC BAA-1030</strain>
    </source>
</reference>
<evidence type="ECO:0000256" key="10">
    <source>
        <dbReference type="ARBA" id="ARBA00023270"/>
    </source>
</evidence>
<evidence type="ECO:0000256" key="12">
    <source>
        <dbReference type="HAMAP-Rule" id="MF_00418"/>
    </source>
</evidence>
<evidence type="ECO:0000256" key="4">
    <source>
        <dbReference type="ARBA" id="ARBA00012086"/>
    </source>
</evidence>
<keyword evidence="9 12" id="KW-0456">Lyase</keyword>
<keyword evidence="5 12" id="KW-0963">Cytoplasm</keyword>
<comment type="subunit">
    <text evidence="12">Homotetramer; dimer of dimers.</text>
</comment>
<organism evidence="16 17">
    <name type="scientific">Pilibacter termitis</name>
    <dbReference type="NCBI Taxonomy" id="263852"/>
    <lineage>
        <taxon>Bacteria</taxon>
        <taxon>Bacillati</taxon>
        <taxon>Bacillota</taxon>
        <taxon>Bacilli</taxon>
        <taxon>Lactobacillales</taxon>
        <taxon>Enterococcaceae</taxon>
        <taxon>Pilibacter</taxon>
    </lineage>
</organism>
<evidence type="ECO:0000256" key="5">
    <source>
        <dbReference type="ARBA" id="ARBA00022490"/>
    </source>
</evidence>
<feature type="binding site" evidence="12 15">
    <location>
        <position position="203"/>
    </location>
    <ligand>
        <name>pyruvate</name>
        <dbReference type="ChEBI" id="CHEBI:15361"/>
    </ligand>
</feature>
<dbReference type="PRINTS" id="PR00146">
    <property type="entry name" value="DHPICSNTHASE"/>
</dbReference>
<accession>A0A1T4MQA6</accession>
<keyword evidence="8 12" id="KW-0457">Lysine biosynthesis</keyword>
<dbReference type="GO" id="GO:0005829">
    <property type="term" value="C:cytosol"/>
    <property type="evidence" value="ECO:0007669"/>
    <property type="project" value="TreeGrafter"/>
</dbReference>
<evidence type="ECO:0000256" key="13">
    <source>
        <dbReference type="PIRNR" id="PIRNR001365"/>
    </source>
</evidence>
<dbReference type="Proteomes" id="UP000190328">
    <property type="component" value="Unassembled WGS sequence"/>
</dbReference>
<evidence type="ECO:0000256" key="11">
    <source>
        <dbReference type="ARBA" id="ARBA00047836"/>
    </source>
</evidence>
<evidence type="ECO:0000256" key="1">
    <source>
        <dbReference type="ARBA" id="ARBA00003294"/>
    </source>
</evidence>
<evidence type="ECO:0000256" key="8">
    <source>
        <dbReference type="ARBA" id="ARBA00023154"/>
    </source>
</evidence>
<protein>
    <recommendedName>
        <fullName evidence="4 12">4-hydroxy-tetrahydrodipicolinate synthase</fullName>
        <shortName evidence="12">HTPA synthase</shortName>
        <ecNumber evidence="4 12">4.3.3.7</ecNumber>
    </recommendedName>
</protein>
<evidence type="ECO:0000256" key="7">
    <source>
        <dbReference type="ARBA" id="ARBA00022915"/>
    </source>
</evidence>
<dbReference type="OrthoDB" id="9782828at2"/>
<evidence type="ECO:0000256" key="6">
    <source>
        <dbReference type="ARBA" id="ARBA00022605"/>
    </source>
</evidence>
<dbReference type="SUPFAM" id="SSF51569">
    <property type="entry name" value="Aldolase"/>
    <property type="match status" value="1"/>
</dbReference>
<comment type="similarity">
    <text evidence="3 12 13">Belongs to the DapA family.</text>
</comment>
<dbReference type="RefSeq" id="WP_078807099.1">
    <property type="nucleotide sequence ID" value="NZ_FUXI01000011.1"/>
</dbReference>
<dbReference type="PIRSF" id="PIRSF001365">
    <property type="entry name" value="DHDPS"/>
    <property type="match status" value="1"/>
</dbReference>